<comment type="caution">
    <text evidence="2">The sequence shown here is derived from an EMBL/GenBank/DDBJ whole genome shotgun (WGS) entry which is preliminary data.</text>
</comment>
<keyword evidence="3" id="KW-1185">Reference proteome</keyword>
<accession>A0ABN9XS23</accession>
<reference evidence="2" key="1">
    <citation type="submission" date="2023-10" db="EMBL/GenBank/DDBJ databases">
        <authorList>
            <person name="Chen Y."/>
            <person name="Shah S."/>
            <person name="Dougan E. K."/>
            <person name="Thang M."/>
            <person name="Chan C."/>
        </authorList>
    </citation>
    <scope>NUCLEOTIDE SEQUENCE [LARGE SCALE GENOMIC DNA]</scope>
</reference>
<evidence type="ECO:0000313" key="2">
    <source>
        <dbReference type="EMBL" id="CAK0902782.1"/>
    </source>
</evidence>
<feature type="region of interest" description="Disordered" evidence="1">
    <location>
        <begin position="139"/>
        <end position="172"/>
    </location>
</feature>
<organism evidence="2 3">
    <name type="scientific">Prorocentrum cordatum</name>
    <dbReference type="NCBI Taxonomy" id="2364126"/>
    <lineage>
        <taxon>Eukaryota</taxon>
        <taxon>Sar</taxon>
        <taxon>Alveolata</taxon>
        <taxon>Dinophyceae</taxon>
        <taxon>Prorocentrales</taxon>
        <taxon>Prorocentraceae</taxon>
        <taxon>Prorocentrum</taxon>
    </lineage>
</organism>
<dbReference type="EMBL" id="CAUYUJ010021115">
    <property type="protein sequence ID" value="CAK0902782.1"/>
    <property type="molecule type" value="Genomic_DNA"/>
</dbReference>
<sequence length="172" mass="19063">SFTDDTIDGPVSVVFLAAMCKNGGGPLRWLAEWSRERRVERQHRIYHELEVLCRCLQLAGSYDQLNLGRLRFMERVARRIQILTDAHSVPRAPANWRMARCIPGEYGPGDVAAPEPRSVGAKWAKEDAEFCNARVRGLTGADSFKPDKGDGNGDAQSKKLAMPPKKSPDADA</sequence>
<dbReference type="Proteomes" id="UP001189429">
    <property type="component" value="Unassembled WGS sequence"/>
</dbReference>
<gene>
    <name evidence="2" type="ORF">PCOR1329_LOCUS79282</name>
</gene>
<evidence type="ECO:0008006" key="4">
    <source>
        <dbReference type="Google" id="ProtNLM"/>
    </source>
</evidence>
<evidence type="ECO:0000256" key="1">
    <source>
        <dbReference type="SAM" id="MobiDB-lite"/>
    </source>
</evidence>
<feature type="non-terminal residue" evidence="2">
    <location>
        <position position="1"/>
    </location>
</feature>
<feature type="non-terminal residue" evidence="2">
    <location>
        <position position="172"/>
    </location>
</feature>
<proteinExistence type="predicted"/>
<protein>
    <recommendedName>
        <fullName evidence="4">Mediator of RNA polymerase II transcription subunit 7</fullName>
    </recommendedName>
</protein>
<name>A0ABN9XS23_9DINO</name>
<evidence type="ECO:0000313" key="3">
    <source>
        <dbReference type="Proteomes" id="UP001189429"/>
    </source>
</evidence>